<dbReference type="SUPFAM" id="SSF140500">
    <property type="entry name" value="BAS1536-like"/>
    <property type="match status" value="1"/>
</dbReference>
<dbReference type="EMBL" id="JAQAGZ010000027">
    <property type="protein sequence ID" value="MCZ8516787.1"/>
    <property type="molecule type" value="Genomic_DNA"/>
</dbReference>
<sequence>MNAELRSVISNEIEKVRERMVRLGDQLGLMHPEVQKCSRQLDELLLRFYEVDLKVKRRR</sequence>
<dbReference type="Gene3D" id="4.10.280.10">
    <property type="entry name" value="Helix-loop-helix DNA-binding domain"/>
    <property type="match status" value="1"/>
</dbReference>
<name>A0ABT4QJ26_9BACL</name>
<organism evidence="1 2">
    <name type="scientific">Paenibacillus gyeongsangnamensis</name>
    <dbReference type="NCBI Taxonomy" id="3388067"/>
    <lineage>
        <taxon>Bacteria</taxon>
        <taxon>Bacillati</taxon>
        <taxon>Bacillota</taxon>
        <taxon>Bacilli</taxon>
        <taxon>Bacillales</taxon>
        <taxon>Paenibacillaceae</taxon>
        <taxon>Paenibacillus</taxon>
    </lineage>
</organism>
<evidence type="ECO:0000313" key="1">
    <source>
        <dbReference type="EMBL" id="MCZ8516787.1"/>
    </source>
</evidence>
<protein>
    <submittedName>
        <fullName evidence="1">Aspartyl-phosphate phosphatase Spo0E family protein</fullName>
    </submittedName>
</protein>
<dbReference type="Proteomes" id="UP001527882">
    <property type="component" value="Unassembled WGS sequence"/>
</dbReference>
<gene>
    <name evidence="1" type="ORF">O9H85_31370</name>
</gene>
<dbReference type="Pfam" id="PF09388">
    <property type="entry name" value="SpoOE-like"/>
    <property type="match status" value="1"/>
</dbReference>
<keyword evidence="2" id="KW-1185">Reference proteome</keyword>
<accession>A0ABT4QJ26</accession>
<dbReference type="InterPro" id="IPR037208">
    <property type="entry name" value="Spo0E-like_sf"/>
</dbReference>
<comment type="caution">
    <text evidence="1">The sequence shown here is derived from an EMBL/GenBank/DDBJ whole genome shotgun (WGS) entry which is preliminary data.</text>
</comment>
<dbReference type="RefSeq" id="WP_269885323.1">
    <property type="nucleotide sequence ID" value="NZ_JAQAGZ010000027.1"/>
</dbReference>
<reference evidence="1 2" key="1">
    <citation type="submission" date="2022-12" db="EMBL/GenBank/DDBJ databases">
        <title>Draft genome sequence of Paenibacillus sp. dW9.</title>
        <authorList>
            <person name="Choi E.-W."/>
            <person name="Kim D.-U."/>
        </authorList>
    </citation>
    <scope>NUCLEOTIDE SEQUENCE [LARGE SCALE GENOMIC DNA]</scope>
    <source>
        <strain evidence="2">dW9</strain>
    </source>
</reference>
<proteinExistence type="predicted"/>
<evidence type="ECO:0000313" key="2">
    <source>
        <dbReference type="Proteomes" id="UP001527882"/>
    </source>
</evidence>
<dbReference type="InterPro" id="IPR036638">
    <property type="entry name" value="HLH_DNA-bd_sf"/>
</dbReference>
<dbReference type="InterPro" id="IPR018540">
    <property type="entry name" value="Spo0E-like"/>
</dbReference>